<feature type="region of interest" description="Disordered" evidence="1">
    <location>
        <begin position="1"/>
        <end position="30"/>
    </location>
</feature>
<accession>A0A438IU17</accession>
<dbReference type="Proteomes" id="UP000288805">
    <property type="component" value="Unassembled WGS sequence"/>
</dbReference>
<proteinExistence type="predicted"/>
<reference evidence="2 3" key="1">
    <citation type="journal article" date="2018" name="PLoS Genet.">
        <title>Population sequencing reveals clonal diversity and ancestral inbreeding in the grapevine cultivar Chardonnay.</title>
        <authorList>
            <person name="Roach M.J."/>
            <person name="Johnson D.L."/>
            <person name="Bohlmann J."/>
            <person name="van Vuuren H.J."/>
            <person name="Jones S.J."/>
            <person name="Pretorius I.S."/>
            <person name="Schmidt S.A."/>
            <person name="Borneman A.R."/>
        </authorList>
    </citation>
    <scope>NUCLEOTIDE SEQUENCE [LARGE SCALE GENOMIC DNA]</scope>
    <source>
        <strain evidence="3">cv. Chardonnay</strain>
        <tissue evidence="2">Leaf</tissue>
    </source>
</reference>
<evidence type="ECO:0000256" key="1">
    <source>
        <dbReference type="SAM" id="MobiDB-lite"/>
    </source>
</evidence>
<gene>
    <name evidence="2" type="ORF">CK203_026726</name>
</gene>
<evidence type="ECO:0000313" key="3">
    <source>
        <dbReference type="Proteomes" id="UP000288805"/>
    </source>
</evidence>
<organism evidence="2 3">
    <name type="scientific">Vitis vinifera</name>
    <name type="common">Grape</name>
    <dbReference type="NCBI Taxonomy" id="29760"/>
    <lineage>
        <taxon>Eukaryota</taxon>
        <taxon>Viridiplantae</taxon>
        <taxon>Streptophyta</taxon>
        <taxon>Embryophyta</taxon>
        <taxon>Tracheophyta</taxon>
        <taxon>Spermatophyta</taxon>
        <taxon>Magnoliopsida</taxon>
        <taxon>eudicotyledons</taxon>
        <taxon>Gunneridae</taxon>
        <taxon>Pentapetalae</taxon>
        <taxon>rosids</taxon>
        <taxon>Vitales</taxon>
        <taxon>Vitaceae</taxon>
        <taxon>Viteae</taxon>
        <taxon>Vitis</taxon>
    </lineage>
</organism>
<comment type="caution">
    <text evidence="2">The sequence shown here is derived from an EMBL/GenBank/DDBJ whole genome shotgun (WGS) entry which is preliminary data.</text>
</comment>
<evidence type="ECO:0000313" key="2">
    <source>
        <dbReference type="EMBL" id="RVX00239.1"/>
    </source>
</evidence>
<dbReference type="EMBL" id="QGNW01000083">
    <property type="protein sequence ID" value="RVX00239.1"/>
    <property type="molecule type" value="Genomic_DNA"/>
</dbReference>
<name>A0A438IU17_VITVI</name>
<sequence>MPWGEGYMEKTGRKARNRTKSQEVTQNGVQGSASECPSRTVCECHCWPILVWVSRRSGGRKERPIWGALVQVQLPGNIGRSIHYGFITSGVKSLSSFISKCMQFRFSRPLHSASSTVSKLQFWVGFTRSITFLDSPI</sequence>
<protein>
    <submittedName>
        <fullName evidence="2">Uncharacterized protein</fullName>
    </submittedName>
</protein>
<dbReference type="AlphaFoldDB" id="A0A438IU17"/>